<dbReference type="InterPro" id="IPR013324">
    <property type="entry name" value="RNA_pol_sigma_r3/r4-like"/>
</dbReference>
<accession>A0A0K6H281</accession>
<feature type="domain" description="RNA polymerase sigma factor 70 region 4 type 2" evidence="6">
    <location>
        <begin position="123"/>
        <end position="175"/>
    </location>
</feature>
<keyword evidence="2" id="KW-0805">Transcription regulation</keyword>
<evidence type="ECO:0000256" key="4">
    <source>
        <dbReference type="ARBA" id="ARBA00023163"/>
    </source>
</evidence>
<dbReference type="CDD" id="cd06171">
    <property type="entry name" value="Sigma70_r4"/>
    <property type="match status" value="1"/>
</dbReference>
<dbReference type="InterPro" id="IPR013249">
    <property type="entry name" value="RNA_pol_sigma70_r4_t2"/>
</dbReference>
<keyword evidence="4" id="KW-0804">Transcription</keyword>
<dbReference type="InterPro" id="IPR014284">
    <property type="entry name" value="RNA_pol_sigma-70_dom"/>
</dbReference>
<dbReference type="InterPro" id="IPR007627">
    <property type="entry name" value="RNA_pol_sigma70_r2"/>
</dbReference>
<evidence type="ECO:0000256" key="3">
    <source>
        <dbReference type="ARBA" id="ARBA00023082"/>
    </source>
</evidence>
<evidence type="ECO:0000256" key="1">
    <source>
        <dbReference type="ARBA" id="ARBA00010641"/>
    </source>
</evidence>
<dbReference type="NCBIfam" id="TIGR02937">
    <property type="entry name" value="sigma70-ECF"/>
    <property type="match status" value="1"/>
</dbReference>
<evidence type="ECO:0000313" key="8">
    <source>
        <dbReference type="Proteomes" id="UP000182598"/>
    </source>
</evidence>
<dbReference type="GO" id="GO:0006352">
    <property type="term" value="P:DNA-templated transcription initiation"/>
    <property type="evidence" value="ECO:0007669"/>
    <property type="project" value="InterPro"/>
</dbReference>
<reference evidence="8" key="1">
    <citation type="submission" date="2015-08" db="EMBL/GenBank/DDBJ databases">
        <authorList>
            <person name="Varghese N."/>
        </authorList>
    </citation>
    <scope>NUCLEOTIDE SEQUENCE [LARGE SCALE GENOMIC DNA]</scope>
    <source>
        <strain evidence="8">DSM 27808</strain>
    </source>
</reference>
<keyword evidence="8" id="KW-1185">Reference proteome</keyword>
<dbReference type="GO" id="GO:0003677">
    <property type="term" value="F:DNA binding"/>
    <property type="evidence" value="ECO:0007669"/>
    <property type="project" value="InterPro"/>
</dbReference>
<feature type="domain" description="RNA polymerase sigma-70 region 2" evidence="5">
    <location>
        <begin position="32"/>
        <end position="97"/>
    </location>
</feature>
<proteinExistence type="inferred from homology"/>
<dbReference type="Pfam" id="PF08281">
    <property type="entry name" value="Sigma70_r4_2"/>
    <property type="match status" value="1"/>
</dbReference>
<evidence type="ECO:0000259" key="6">
    <source>
        <dbReference type="Pfam" id="PF08281"/>
    </source>
</evidence>
<dbReference type="InterPro" id="IPR036388">
    <property type="entry name" value="WH-like_DNA-bd_sf"/>
</dbReference>
<dbReference type="Gene3D" id="1.10.10.10">
    <property type="entry name" value="Winged helix-like DNA-binding domain superfamily/Winged helix DNA-binding domain"/>
    <property type="match status" value="1"/>
</dbReference>
<dbReference type="OrthoDB" id="6236508at2"/>
<dbReference type="SUPFAM" id="SSF88946">
    <property type="entry name" value="Sigma2 domain of RNA polymerase sigma factors"/>
    <property type="match status" value="1"/>
</dbReference>
<dbReference type="PANTHER" id="PTHR43133">
    <property type="entry name" value="RNA POLYMERASE ECF-TYPE SIGMA FACTO"/>
    <property type="match status" value="1"/>
</dbReference>
<dbReference type="Pfam" id="PF04542">
    <property type="entry name" value="Sigma70_r2"/>
    <property type="match status" value="1"/>
</dbReference>
<organism evidence="7 8">
    <name type="scientific">Pseudidiomarina woesei</name>
    <dbReference type="NCBI Taxonomy" id="1381080"/>
    <lineage>
        <taxon>Bacteria</taxon>
        <taxon>Pseudomonadati</taxon>
        <taxon>Pseudomonadota</taxon>
        <taxon>Gammaproteobacteria</taxon>
        <taxon>Alteromonadales</taxon>
        <taxon>Idiomarinaceae</taxon>
        <taxon>Pseudidiomarina</taxon>
    </lineage>
</organism>
<dbReference type="InterPro" id="IPR039425">
    <property type="entry name" value="RNA_pol_sigma-70-like"/>
</dbReference>
<dbReference type="Gene3D" id="1.10.1740.10">
    <property type="match status" value="1"/>
</dbReference>
<dbReference type="AlphaFoldDB" id="A0A0K6H281"/>
<dbReference type="PANTHER" id="PTHR43133:SF51">
    <property type="entry name" value="RNA POLYMERASE SIGMA FACTOR"/>
    <property type="match status" value="1"/>
</dbReference>
<name>A0A0K6H281_9GAMM</name>
<comment type="similarity">
    <text evidence="1">Belongs to the sigma-70 factor family. ECF subfamily.</text>
</comment>
<evidence type="ECO:0000313" key="7">
    <source>
        <dbReference type="EMBL" id="CUA84946.1"/>
    </source>
</evidence>
<dbReference type="GO" id="GO:0016987">
    <property type="term" value="F:sigma factor activity"/>
    <property type="evidence" value="ECO:0007669"/>
    <property type="project" value="UniProtKB-KW"/>
</dbReference>
<dbReference type="RefSeq" id="WP_055438725.1">
    <property type="nucleotide sequence ID" value="NZ_CYHB01000002.1"/>
</dbReference>
<evidence type="ECO:0000259" key="5">
    <source>
        <dbReference type="Pfam" id="PF04542"/>
    </source>
</evidence>
<keyword evidence="3" id="KW-0731">Sigma factor</keyword>
<sequence length="185" mass="21631">MEHKRIGFGCALSPTIFHQALGGKSQAQRVIFETFKPAVLRTLMGLCHDRELARDLAQDVFIQAFRKIHQIRDPQAFGGWLKQLTIRTALAEFRRQQPQISNELPDIADTSWHNMADWLTQLDDIDRLISQLETQERTIVWLFLGEGYSHEEIAELMQQPSATIRQRYRRALIKLYTFLNEEQHD</sequence>
<dbReference type="InterPro" id="IPR013325">
    <property type="entry name" value="RNA_pol_sigma_r2"/>
</dbReference>
<protein>
    <submittedName>
        <fullName evidence="7">RNA polymerase sigma factor, sigma-70 family</fullName>
    </submittedName>
</protein>
<gene>
    <name evidence="7" type="ORF">Ga0061064_1062</name>
</gene>
<dbReference type="Proteomes" id="UP000182598">
    <property type="component" value="Unassembled WGS sequence"/>
</dbReference>
<evidence type="ECO:0000256" key="2">
    <source>
        <dbReference type="ARBA" id="ARBA00023015"/>
    </source>
</evidence>
<dbReference type="SUPFAM" id="SSF88659">
    <property type="entry name" value="Sigma3 and sigma4 domains of RNA polymerase sigma factors"/>
    <property type="match status" value="1"/>
</dbReference>
<dbReference type="EMBL" id="CYHB01000002">
    <property type="protein sequence ID" value="CUA84946.1"/>
    <property type="molecule type" value="Genomic_DNA"/>
</dbReference>